<comment type="caution">
    <text evidence="2">The sequence shown here is derived from an EMBL/GenBank/DDBJ whole genome shotgun (WGS) entry which is preliminary data.</text>
</comment>
<dbReference type="EMBL" id="QUTE01012366">
    <property type="protein sequence ID" value="RHZ07390.1"/>
    <property type="molecule type" value="Genomic_DNA"/>
</dbReference>
<feature type="non-terminal residue" evidence="2">
    <location>
        <position position="273"/>
    </location>
</feature>
<evidence type="ECO:0000313" key="2">
    <source>
        <dbReference type="EMBL" id="RHZ07390.1"/>
    </source>
</evidence>
<gene>
    <name evidence="2" type="ORF">DYB31_008840</name>
</gene>
<reference evidence="2 3" key="1">
    <citation type="submission" date="2018-08" db="EMBL/GenBank/DDBJ databases">
        <title>Aphanomyces genome sequencing and annotation.</title>
        <authorList>
            <person name="Minardi D."/>
            <person name="Oidtmann B."/>
            <person name="Van Der Giezen M."/>
            <person name="Studholme D.J."/>
        </authorList>
    </citation>
    <scope>NUCLEOTIDE SEQUENCE [LARGE SCALE GENOMIC DNA]</scope>
    <source>
        <strain evidence="2 3">197901</strain>
    </source>
</reference>
<feature type="region of interest" description="Disordered" evidence="1">
    <location>
        <begin position="50"/>
        <end position="96"/>
    </location>
</feature>
<organism evidence="2 3">
    <name type="scientific">Aphanomyces astaci</name>
    <name type="common">Crayfish plague agent</name>
    <dbReference type="NCBI Taxonomy" id="112090"/>
    <lineage>
        <taxon>Eukaryota</taxon>
        <taxon>Sar</taxon>
        <taxon>Stramenopiles</taxon>
        <taxon>Oomycota</taxon>
        <taxon>Saprolegniomycetes</taxon>
        <taxon>Saprolegniales</taxon>
        <taxon>Verrucalvaceae</taxon>
        <taxon>Aphanomyces</taxon>
    </lineage>
</organism>
<proteinExistence type="predicted"/>
<protein>
    <recommendedName>
        <fullName evidence="4">Peptidase A2 domain-containing protein</fullName>
    </recommendedName>
</protein>
<evidence type="ECO:0008006" key="4">
    <source>
        <dbReference type="Google" id="ProtNLM"/>
    </source>
</evidence>
<dbReference type="AlphaFoldDB" id="A0A397EVK6"/>
<evidence type="ECO:0000256" key="1">
    <source>
        <dbReference type="SAM" id="MobiDB-lite"/>
    </source>
</evidence>
<name>A0A397EVK6_APHAT</name>
<accession>A0A397EVK6</accession>
<dbReference type="Proteomes" id="UP000266196">
    <property type="component" value="Unassembled WGS sequence"/>
</dbReference>
<evidence type="ECO:0000313" key="3">
    <source>
        <dbReference type="Proteomes" id="UP000266196"/>
    </source>
</evidence>
<feature type="compositionally biased region" description="Basic and acidic residues" evidence="1">
    <location>
        <begin position="64"/>
        <end position="84"/>
    </location>
</feature>
<sequence>MTISIKPESLTTAVQKELQLQRNKALKSDVFRYVNWLRTFAAGHQLYVGLDDESKPSPAAKPVEAPRGDKPEVARRDSGREDAAKNNGRVGGKAETIVPKNADPAAKNAEPAAKNAEPAAKKGCMKCGDMSLRVARCPKTAPGEAETLLAAQVKRWKDGIKVLVNQPQRQKTERGVLVENIVRVDDVHLDSGSDVTVVTRGVMDALDAAGVKVGTVSHSVPHLAYPYGSDPKPVVMTHNVKFNCVTLDTTCEPLVLRGLKAWVDDASTATELR</sequence>